<keyword evidence="2 3" id="KW-0040">ANK repeat</keyword>
<gene>
    <name evidence="4" type="ORF">GBAR_LOCUS15741</name>
</gene>
<dbReference type="AlphaFoldDB" id="A0AA35WUZ9"/>
<feature type="repeat" description="ANK" evidence="3">
    <location>
        <begin position="29"/>
        <end position="61"/>
    </location>
</feature>
<feature type="repeat" description="ANK" evidence="3">
    <location>
        <begin position="177"/>
        <end position="209"/>
    </location>
</feature>
<evidence type="ECO:0000256" key="3">
    <source>
        <dbReference type="PROSITE-ProRule" id="PRU00023"/>
    </source>
</evidence>
<keyword evidence="5" id="KW-1185">Reference proteome</keyword>
<comment type="caution">
    <text evidence="4">The sequence shown here is derived from an EMBL/GenBank/DDBJ whole genome shotgun (WGS) entry which is preliminary data.</text>
</comment>
<keyword evidence="1" id="KW-0677">Repeat</keyword>
<dbReference type="Proteomes" id="UP001174909">
    <property type="component" value="Unassembled WGS sequence"/>
</dbReference>
<evidence type="ECO:0000256" key="2">
    <source>
        <dbReference type="ARBA" id="ARBA00023043"/>
    </source>
</evidence>
<dbReference type="InterPro" id="IPR002110">
    <property type="entry name" value="Ankyrin_rpt"/>
</dbReference>
<dbReference type="Pfam" id="PF00023">
    <property type="entry name" value="Ank"/>
    <property type="match status" value="3"/>
</dbReference>
<feature type="repeat" description="ANK" evidence="3">
    <location>
        <begin position="278"/>
        <end position="310"/>
    </location>
</feature>
<evidence type="ECO:0000256" key="1">
    <source>
        <dbReference type="ARBA" id="ARBA00022737"/>
    </source>
</evidence>
<feature type="non-terminal residue" evidence="4">
    <location>
        <position position="1"/>
    </location>
</feature>
<dbReference type="InterPro" id="IPR050889">
    <property type="entry name" value="Dendritic_Spine_Reg/Scaffold"/>
</dbReference>
<feature type="repeat" description="ANK" evidence="3">
    <location>
        <begin position="311"/>
        <end position="343"/>
    </location>
</feature>
<proteinExistence type="predicted"/>
<reference evidence="4" key="1">
    <citation type="submission" date="2023-03" db="EMBL/GenBank/DDBJ databases">
        <authorList>
            <person name="Steffen K."/>
            <person name="Cardenas P."/>
        </authorList>
    </citation>
    <scope>NUCLEOTIDE SEQUENCE</scope>
</reference>
<evidence type="ECO:0000313" key="5">
    <source>
        <dbReference type="Proteomes" id="UP001174909"/>
    </source>
</evidence>
<dbReference type="InterPro" id="IPR036770">
    <property type="entry name" value="Ankyrin_rpt-contain_sf"/>
</dbReference>
<dbReference type="PANTHER" id="PTHR24166:SF48">
    <property type="entry name" value="PROTEIN VAPYRIN"/>
    <property type="match status" value="1"/>
</dbReference>
<protein>
    <submittedName>
        <fullName evidence="4">Ankyrin repeat protein MM_0045</fullName>
    </submittedName>
</protein>
<accession>A0AA35WUZ9</accession>
<evidence type="ECO:0000313" key="4">
    <source>
        <dbReference type="EMBL" id="CAI8027552.1"/>
    </source>
</evidence>
<sequence length="380" mass="40918">MISSRPGTTDLTETLLAGKGISLDAQTDNGWSALFFAVDKGDVASAELLLRAGADPHLNDTNGLTVLDVAIANGHTAVYQLLRKHIQRAVIEGKVLDSSLCAQTPDTMPVELVQTPEVMLQRQEVKHLVKKSREKAEKALNRFDPKYGYSALMWAKNEEIVSLLLQAGANTDLQNKWGDSLLMMAAREGKTAIVSNLVKAGAALDLQNERGESVLMMAVSWWWDNPFIFPLLLKAGANTDLQNERGDSVLILATREGRTEVIPQLVKAGAALDLQDNWGNTALMMAAKEGGNNIVSLLLKAGANPDLRNIDKATALIMAVEEGRTRIVSMLVKAGAALDGQNKRGDSAVILATVYRHLPILRELVRAGADLTVIPGGADS</sequence>
<dbReference type="SUPFAM" id="SSF48403">
    <property type="entry name" value="Ankyrin repeat"/>
    <property type="match status" value="2"/>
</dbReference>
<organism evidence="4 5">
    <name type="scientific">Geodia barretti</name>
    <name type="common">Barrett's horny sponge</name>
    <dbReference type="NCBI Taxonomy" id="519541"/>
    <lineage>
        <taxon>Eukaryota</taxon>
        <taxon>Metazoa</taxon>
        <taxon>Porifera</taxon>
        <taxon>Demospongiae</taxon>
        <taxon>Heteroscleromorpha</taxon>
        <taxon>Tetractinellida</taxon>
        <taxon>Astrophorina</taxon>
        <taxon>Geodiidae</taxon>
        <taxon>Geodia</taxon>
    </lineage>
</organism>
<dbReference type="PROSITE" id="PS50088">
    <property type="entry name" value="ANK_REPEAT"/>
    <property type="match status" value="5"/>
</dbReference>
<dbReference type="PROSITE" id="PS50297">
    <property type="entry name" value="ANK_REP_REGION"/>
    <property type="match status" value="5"/>
</dbReference>
<dbReference type="SMART" id="SM00248">
    <property type="entry name" value="ANK"/>
    <property type="match status" value="9"/>
</dbReference>
<feature type="repeat" description="ANK" evidence="3">
    <location>
        <begin position="245"/>
        <end position="277"/>
    </location>
</feature>
<name>A0AA35WUZ9_GEOBA</name>
<dbReference type="Gene3D" id="1.25.40.20">
    <property type="entry name" value="Ankyrin repeat-containing domain"/>
    <property type="match status" value="3"/>
</dbReference>
<dbReference type="Pfam" id="PF12796">
    <property type="entry name" value="Ank_2"/>
    <property type="match status" value="2"/>
</dbReference>
<dbReference type="EMBL" id="CASHTH010002285">
    <property type="protein sequence ID" value="CAI8027552.1"/>
    <property type="molecule type" value="Genomic_DNA"/>
</dbReference>
<dbReference type="PANTHER" id="PTHR24166">
    <property type="entry name" value="ROLLING PEBBLES, ISOFORM B"/>
    <property type="match status" value="1"/>
</dbReference>